<sequence>MDPRRREIFMNIPAVRSQPEQSFEELRVNDYIKAYSSTGRLPQPCPPVPLHPADRARAGLPPIFQPYVEVGGVPSKEDPVAVGLQVNSSSTQGPPPQDLNALPDVQLFVPQTDASESGQAVHLQSIVAQHTFSVFSFEELRYQAYRSGKKVVLEAISNTPAVPTLLVTPPAPGVTSDQYQSITCTPPFQKHSFEELRLAQRRTGRDLTSEQIIQMRVI</sequence>
<comment type="caution">
    <text evidence="1">The sequence shown here is derived from an EMBL/GenBank/DDBJ whole genome shotgun (WGS) entry which is preliminary data.</text>
</comment>
<name>A0ACB8U914_9APHY</name>
<organism evidence="1 2">
    <name type="scientific">Irpex rosettiformis</name>
    <dbReference type="NCBI Taxonomy" id="378272"/>
    <lineage>
        <taxon>Eukaryota</taxon>
        <taxon>Fungi</taxon>
        <taxon>Dikarya</taxon>
        <taxon>Basidiomycota</taxon>
        <taxon>Agaricomycotina</taxon>
        <taxon>Agaricomycetes</taxon>
        <taxon>Polyporales</taxon>
        <taxon>Irpicaceae</taxon>
        <taxon>Irpex</taxon>
    </lineage>
</organism>
<accession>A0ACB8U914</accession>
<proteinExistence type="predicted"/>
<keyword evidence="2" id="KW-1185">Reference proteome</keyword>
<reference evidence="1" key="1">
    <citation type="journal article" date="2021" name="Environ. Microbiol.">
        <title>Gene family expansions and transcriptome signatures uncover fungal adaptations to wood decay.</title>
        <authorList>
            <person name="Hage H."/>
            <person name="Miyauchi S."/>
            <person name="Viragh M."/>
            <person name="Drula E."/>
            <person name="Min B."/>
            <person name="Chaduli D."/>
            <person name="Navarro D."/>
            <person name="Favel A."/>
            <person name="Norest M."/>
            <person name="Lesage-Meessen L."/>
            <person name="Balint B."/>
            <person name="Merenyi Z."/>
            <person name="de Eugenio L."/>
            <person name="Morin E."/>
            <person name="Martinez A.T."/>
            <person name="Baldrian P."/>
            <person name="Stursova M."/>
            <person name="Martinez M.J."/>
            <person name="Novotny C."/>
            <person name="Magnuson J.K."/>
            <person name="Spatafora J.W."/>
            <person name="Maurice S."/>
            <person name="Pangilinan J."/>
            <person name="Andreopoulos W."/>
            <person name="LaButti K."/>
            <person name="Hundley H."/>
            <person name="Na H."/>
            <person name="Kuo A."/>
            <person name="Barry K."/>
            <person name="Lipzen A."/>
            <person name="Henrissat B."/>
            <person name="Riley R."/>
            <person name="Ahrendt S."/>
            <person name="Nagy L.G."/>
            <person name="Grigoriev I.V."/>
            <person name="Martin F."/>
            <person name="Rosso M.N."/>
        </authorList>
    </citation>
    <scope>NUCLEOTIDE SEQUENCE</scope>
    <source>
        <strain evidence="1">CBS 384.51</strain>
    </source>
</reference>
<dbReference type="EMBL" id="MU274907">
    <property type="protein sequence ID" value="KAI0090792.1"/>
    <property type="molecule type" value="Genomic_DNA"/>
</dbReference>
<gene>
    <name evidence="1" type="ORF">BDY19DRAFT_992203</name>
</gene>
<evidence type="ECO:0000313" key="2">
    <source>
        <dbReference type="Proteomes" id="UP001055072"/>
    </source>
</evidence>
<protein>
    <submittedName>
        <fullName evidence="1">Uncharacterized protein</fullName>
    </submittedName>
</protein>
<dbReference type="Proteomes" id="UP001055072">
    <property type="component" value="Unassembled WGS sequence"/>
</dbReference>
<evidence type="ECO:0000313" key="1">
    <source>
        <dbReference type="EMBL" id="KAI0090792.1"/>
    </source>
</evidence>